<keyword evidence="4" id="KW-1185">Reference proteome</keyword>
<dbReference type="Pfam" id="PF06904">
    <property type="entry name" value="Extensin-like_C"/>
    <property type="match status" value="1"/>
</dbReference>
<evidence type="ECO:0000313" key="3">
    <source>
        <dbReference type="EMBL" id="QXL87685.1"/>
    </source>
</evidence>
<dbReference type="RefSeq" id="WP_257894540.1">
    <property type="nucleotide sequence ID" value="NZ_JAIMBW010000001.1"/>
</dbReference>
<evidence type="ECO:0000256" key="1">
    <source>
        <dbReference type="SAM" id="SignalP"/>
    </source>
</evidence>
<feature type="chain" id="PRO_5037285281" evidence="1">
    <location>
        <begin position="23"/>
        <end position="318"/>
    </location>
</feature>
<gene>
    <name evidence="3" type="ORF">KUL25_20155</name>
</gene>
<feature type="domain" description="Extensin-like C-terminal" evidence="2">
    <location>
        <begin position="167"/>
        <end position="318"/>
    </location>
</feature>
<proteinExistence type="predicted"/>
<accession>A0A975TUV0</accession>
<reference evidence="3 4" key="1">
    <citation type="submission" date="2021-07" db="EMBL/GenBank/DDBJ databases">
        <title>Karlodiniumbacter phycospheric gen. nov., sp. nov., a phycosphere bacterium isolated from karlodinium veneficum.</title>
        <authorList>
            <person name="Peng Y."/>
            <person name="Jiang L."/>
            <person name="Lee J."/>
        </authorList>
    </citation>
    <scope>NUCLEOTIDE SEQUENCE</scope>
    <source>
        <strain evidence="3 4">N5</strain>
    </source>
</reference>
<name>A0A975TUV0_9RHOB</name>
<feature type="signal peptide" evidence="1">
    <location>
        <begin position="1"/>
        <end position="22"/>
    </location>
</feature>
<sequence length="318" mass="32238">MNLRAGLCVVTVAAAVPLAALGQSAEVRVISATARAPAESLRPMARPAGTPVPSSVGPGAIGTAVGSAIGAAPAAEAPAPTRPRGLAALFRPQGETPAATGAVGGGSSLAMTQSLRPEQRPAGLVEQVRAAATRNIPSAVAQPGRNTGTLCGVVGLQGDEIEPVAGRINGCGIPRAVRLRTVHGITLTTPATVNCTTAQSISEWVLAAEDIIGNTGGGMANLRVVASYACRTRNSQSGARLSEHATGNAVDIAGIGLQNGSELSVLNDWRGGNSSIMRGLHQAACGTFGTVLGPESDRFHRDHFHFDVASYRSGSYCR</sequence>
<dbReference type="Proteomes" id="UP000693972">
    <property type="component" value="Unassembled WGS sequence"/>
</dbReference>
<organism evidence="3">
    <name type="scientific">Gymnodinialimonas phycosphaerae</name>
    <dbReference type="NCBI Taxonomy" id="2841589"/>
    <lineage>
        <taxon>Bacteria</taxon>
        <taxon>Pseudomonadati</taxon>
        <taxon>Pseudomonadota</taxon>
        <taxon>Alphaproteobacteria</taxon>
        <taxon>Rhodobacterales</taxon>
        <taxon>Paracoccaceae</taxon>
        <taxon>Gymnodinialimonas</taxon>
    </lineage>
</organism>
<dbReference type="InterPro" id="IPR009683">
    <property type="entry name" value="Extensin-like_C"/>
</dbReference>
<protein>
    <submittedName>
        <fullName evidence="3">Extensin family protein</fullName>
    </submittedName>
</protein>
<dbReference type="AlphaFoldDB" id="A0A975TUV0"/>
<dbReference type="EMBL" id="JAIMBW010000001">
    <property type="protein sequence ID" value="MBY4895080.1"/>
    <property type="molecule type" value="Genomic_DNA"/>
</dbReference>
<keyword evidence="1" id="KW-0732">Signal</keyword>
<dbReference type="EMBL" id="CP078073">
    <property type="protein sequence ID" value="QXL87685.1"/>
    <property type="molecule type" value="Genomic_DNA"/>
</dbReference>
<evidence type="ECO:0000313" key="4">
    <source>
        <dbReference type="Proteomes" id="UP000693972"/>
    </source>
</evidence>
<evidence type="ECO:0000259" key="2">
    <source>
        <dbReference type="Pfam" id="PF06904"/>
    </source>
</evidence>